<evidence type="ECO:0000259" key="1">
    <source>
        <dbReference type="Pfam" id="PF01863"/>
    </source>
</evidence>
<keyword evidence="3" id="KW-1185">Reference proteome</keyword>
<dbReference type="Gene3D" id="3.30.2010.10">
    <property type="entry name" value="Metalloproteases ('zincins'), catalytic domain"/>
    <property type="match status" value="1"/>
</dbReference>
<dbReference type="AlphaFoldDB" id="A0A1I2SNR8"/>
<dbReference type="EMBL" id="FOOU01000008">
    <property type="protein sequence ID" value="SFG54223.1"/>
    <property type="molecule type" value="Genomic_DNA"/>
</dbReference>
<dbReference type="STRING" id="1045558.SAMN05216175_10895"/>
<dbReference type="OrthoDB" id="9811177at2"/>
<gene>
    <name evidence="2" type="ORF">SAMN05216175_10895</name>
</gene>
<dbReference type="RefSeq" id="WP_090728480.1">
    <property type="nucleotide sequence ID" value="NZ_FOOU01000008.1"/>
</dbReference>
<dbReference type="Proteomes" id="UP000198623">
    <property type="component" value="Unassembled WGS sequence"/>
</dbReference>
<protein>
    <recommendedName>
        <fullName evidence="1">YgjP-like metallopeptidase domain-containing protein</fullName>
    </recommendedName>
</protein>
<evidence type="ECO:0000313" key="2">
    <source>
        <dbReference type="EMBL" id="SFG54223.1"/>
    </source>
</evidence>
<dbReference type="PANTHER" id="PTHR30399:SF1">
    <property type="entry name" value="UTP PYROPHOSPHATASE"/>
    <property type="match status" value="1"/>
</dbReference>
<feature type="domain" description="YgjP-like metallopeptidase" evidence="1">
    <location>
        <begin position="28"/>
        <end position="236"/>
    </location>
</feature>
<proteinExistence type="predicted"/>
<organism evidence="2 3">
    <name type="scientific">Neptunomonas qingdaonensis</name>
    <dbReference type="NCBI Taxonomy" id="1045558"/>
    <lineage>
        <taxon>Bacteria</taxon>
        <taxon>Pseudomonadati</taxon>
        <taxon>Pseudomonadota</taxon>
        <taxon>Gammaproteobacteria</taxon>
        <taxon>Oceanospirillales</taxon>
        <taxon>Oceanospirillaceae</taxon>
        <taxon>Neptunomonas</taxon>
    </lineage>
</organism>
<dbReference type="PANTHER" id="PTHR30399">
    <property type="entry name" value="UNCHARACTERIZED PROTEIN YGJP"/>
    <property type="match status" value="1"/>
</dbReference>
<dbReference type="Pfam" id="PF01863">
    <property type="entry name" value="YgjP-like"/>
    <property type="match status" value="1"/>
</dbReference>
<name>A0A1I2SNR8_9GAMM</name>
<sequence>MKKELAKYSIQCSGVWVAPKVVQSRRRKTVSLEVKHGELTIRTPVGTPEEWVQQFIEQRRSWIEEHMAAQLTRQQNYQINPYETRTVLLKGRDIPLNIRHSAERSAVVLCHESIEMNLSRRISRPPERVADSLLQSWLAEQAKAYLIPRTLELSNTVGLEPNRVDIGNYKSMWGRCSAKGDIGLNWRLMMAAPEAIDYVIIHELCHLQEFNHSAAFWQKVALFCTDTPTWRHYFKERGVWLQWR</sequence>
<evidence type="ECO:0000313" key="3">
    <source>
        <dbReference type="Proteomes" id="UP000198623"/>
    </source>
</evidence>
<dbReference type="InterPro" id="IPR002725">
    <property type="entry name" value="YgjP-like_metallopeptidase"/>
</dbReference>
<dbReference type="CDD" id="cd07344">
    <property type="entry name" value="M48_yhfN_like"/>
    <property type="match status" value="1"/>
</dbReference>
<reference evidence="3" key="1">
    <citation type="submission" date="2016-10" db="EMBL/GenBank/DDBJ databases">
        <authorList>
            <person name="Varghese N."/>
            <person name="Submissions S."/>
        </authorList>
    </citation>
    <scope>NUCLEOTIDE SEQUENCE [LARGE SCALE GENOMIC DNA]</scope>
    <source>
        <strain evidence="3">CGMCC 1.10971</strain>
    </source>
</reference>
<dbReference type="InterPro" id="IPR053136">
    <property type="entry name" value="UTP_pyrophosphatase-like"/>
</dbReference>
<accession>A0A1I2SNR8</accession>